<dbReference type="EMBL" id="JYDQ01001756">
    <property type="protein sequence ID" value="KRY04718.1"/>
    <property type="molecule type" value="Genomic_DNA"/>
</dbReference>
<name>A0A0V0YWR5_9BILA</name>
<evidence type="ECO:0000313" key="2">
    <source>
        <dbReference type="Proteomes" id="UP000054783"/>
    </source>
</evidence>
<proteinExistence type="predicted"/>
<reference evidence="1 2" key="1">
    <citation type="submission" date="2015-01" db="EMBL/GenBank/DDBJ databases">
        <title>Evolution of Trichinella species and genotypes.</title>
        <authorList>
            <person name="Korhonen P.K."/>
            <person name="Edoardo P."/>
            <person name="Giuseppe L.R."/>
            <person name="Gasser R.B."/>
        </authorList>
    </citation>
    <scope>NUCLEOTIDE SEQUENCE [LARGE SCALE GENOMIC DNA]</scope>
    <source>
        <strain evidence="1">ISS2496</strain>
    </source>
</reference>
<organism evidence="1 2">
    <name type="scientific">Trichinella patagoniensis</name>
    <dbReference type="NCBI Taxonomy" id="990121"/>
    <lineage>
        <taxon>Eukaryota</taxon>
        <taxon>Metazoa</taxon>
        <taxon>Ecdysozoa</taxon>
        <taxon>Nematoda</taxon>
        <taxon>Enoplea</taxon>
        <taxon>Dorylaimia</taxon>
        <taxon>Trichinellida</taxon>
        <taxon>Trichinellidae</taxon>
        <taxon>Trichinella</taxon>
    </lineage>
</organism>
<sequence length="56" mass="6141">MPYCAGFAESADSGRIQTETDAIQLLMIYNRPVNKRKPGSPWSAIILAVYPSVLSL</sequence>
<comment type="caution">
    <text evidence="1">The sequence shown here is derived from an EMBL/GenBank/DDBJ whole genome shotgun (WGS) entry which is preliminary data.</text>
</comment>
<dbReference type="AlphaFoldDB" id="A0A0V0YWR5"/>
<gene>
    <name evidence="1" type="ORF">T12_9053</name>
</gene>
<evidence type="ECO:0000313" key="1">
    <source>
        <dbReference type="EMBL" id="KRY04718.1"/>
    </source>
</evidence>
<keyword evidence="2" id="KW-1185">Reference proteome</keyword>
<accession>A0A0V0YWR5</accession>
<dbReference type="Proteomes" id="UP000054783">
    <property type="component" value="Unassembled WGS sequence"/>
</dbReference>
<protein>
    <submittedName>
        <fullName evidence="1">Uncharacterized protein</fullName>
    </submittedName>
</protein>